<dbReference type="AlphaFoldDB" id="A0A146K6W1"/>
<dbReference type="EMBL" id="GDID01004053">
    <property type="protein sequence ID" value="JAP92553.1"/>
    <property type="molecule type" value="Transcribed_RNA"/>
</dbReference>
<evidence type="ECO:0000313" key="3">
    <source>
        <dbReference type="EMBL" id="JAP92553.1"/>
    </source>
</evidence>
<feature type="compositionally biased region" description="Polar residues" evidence="2">
    <location>
        <begin position="637"/>
        <end position="651"/>
    </location>
</feature>
<accession>A0A146K6W1</accession>
<protein>
    <submittedName>
        <fullName evidence="3">Uncharacterized protein</fullName>
    </submittedName>
</protein>
<name>A0A146K6W1_9EUKA</name>
<feature type="non-terminal residue" evidence="3">
    <location>
        <position position="1"/>
    </location>
</feature>
<feature type="compositionally biased region" description="Basic and acidic residues" evidence="2">
    <location>
        <begin position="620"/>
        <end position="629"/>
    </location>
</feature>
<evidence type="ECO:0000256" key="2">
    <source>
        <dbReference type="SAM" id="MobiDB-lite"/>
    </source>
</evidence>
<feature type="region of interest" description="Disordered" evidence="2">
    <location>
        <begin position="614"/>
        <end position="651"/>
    </location>
</feature>
<feature type="coiled-coil region" evidence="1">
    <location>
        <begin position="572"/>
        <end position="599"/>
    </location>
</feature>
<organism evidence="3">
    <name type="scientific">Trepomonas sp. PC1</name>
    <dbReference type="NCBI Taxonomy" id="1076344"/>
    <lineage>
        <taxon>Eukaryota</taxon>
        <taxon>Metamonada</taxon>
        <taxon>Diplomonadida</taxon>
        <taxon>Hexamitidae</taxon>
        <taxon>Hexamitinae</taxon>
        <taxon>Trepomonas</taxon>
    </lineage>
</organism>
<keyword evidence="1" id="KW-0175">Coiled coil</keyword>
<evidence type="ECO:0000256" key="1">
    <source>
        <dbReference type="SAM" id="Coils"/>
    </source>
</evidence>
<gene>
    <name evidence="3" type="ORF">TPC1_15466</name>
</gene>
<proteinExistence type="predicted"/>
<sequence length="651" mass="74485">GEPLLFLFELFNEQNFVQIITGQVQSPFFNFKTDIICQFLIQLPFSPFKEQFTLLTNILKLDFKDDIISQTLNLNLIQFILQSIQQDKVETIKSVNALKTLLNFASKEFSTDQNLVFQQIIQNKQLIHDLFHALSYKFISAEKNEHLAYSLLICFKVFNICVSQPELKTFFTESKIFDYSSFICCQVDDVVKNNIQLIKESLSLLKSLLQGEPKTQAKLAITVVQFGESHIEVPVRLAQLTQIQDLSTEAFQLLNELFSFNSELSLAFAASLSKPLRAARKGTWTDGVKMLLKTFALKAPSVQYIQSQSAVYNQFSELLNQMHKQDVDRELAVPQFEIDTQCAQIVVQQLLEGEHLLASQLLTQIVIQQKQTAMHFLTACLNVNQLKDIATTQNPVVDTIAFKIFQKMAVADAERFTSLAKVLVACTFAINGDNVFQYIICSMPKAEIMFYQVMSIIVKKYLQGENELKGLVGQLLTYAPMKLFQQMEKEVQGFSSELYKDVLTQMESYKENGLDELMQNGLKVKWEEIVKKLQTKITGKEEKEVQPQKSQEVKTQEEVIPAKKYYELEAQYHQALQQIQILSSKNKQLEQSLQLALGQKPVEQKEEKIEVAQVMTMPFDDAKPEDKPKNSKRKMVSANNYQQQLAKITPV</sequence>
<feature type="non-terminal residue" evidence="3">
    <location>
        <position position="651"/>
    </location>
</feature>
<reference evidence="3" key="1">
    <citation type="submission" date="2015-07" db="EMBL/GenBank/DDBJ databases">
        <title>Adaptation to a free-living lifestyle via gene acquisitions in the diplomonad Trepomonas sp. PC1.</title>
        <authorList>
            <person name="Xu F."/>
            <person name="Jerlstrom-Hultqvist J."/>
            <person name="Kolisko M."/>
            <person name="Simpson A.G.B."/>
            <person name="Roger A.J."/>
            <person name="Svard S.G."/>
            <person name="Andersson J.O."/>
        </authorList>
    </citation>
    <scope>NUCLEOTIDE SEQUENCE</scope>
    <source>
        <strain evidence="3">PC1</strain>
    </source>
</reference>